<protein>
    <submittedName>
        <fullName evidence="1">Uncharacterized protein</fullName>
    </submittedName>
</protein>
<comment type="caution">
    <text evidence="1">The sequence shown here is derived from an EMBL/GenBank/DDBJ whole genome shotgun (WGS) entry which is preliminary data.</text>
</comment>
<organism evidence="1 2">
    <name type="scientific">Clitoria ternatea</name>
    <name type="common">Butterfly pea</name>
    <dbReference type="NCBI Taxonomy" id="43366"/>
    <lineage>
        <taxon>Eukaryota</taxon>
        <taxon>Viridiplantae</taxon>
        <taxon>Streptophyta</taxon>
        <taxon>Embryophyta</taxon>
        <taxon>Tracheophyta</taxon>
        <taxon>Spermatophyta</taxon>
        <taxon>Magnoliopsida</taxon>
        <taxon>eudicotyledons</taxon>
        <taxon>Gunneridae</taxon>
        <taxon>Pentapetalae</taxon>
        <taxon>rosids</taxon>
        <taxon>fabids</taxon>
        <taxon>Fabales</taxon>
        <taxon>Fabaceae</taxon>
        <taxon>Papilionoideae</taxon>
        <taxon>50 kb inversion clade</taxon>
        <taxon>NPAAA clade</taxon>
        <taxon>indigoferoid/millettioid clade</taxon>
        <taxon>Phaseoleae</taxon>
        <taxon>Clitoria</taxon>
    </lineage>
</organism>
<accession>A0AAN9JP99</accession>
<gene>
    <name evidence="1" type="ORF">RJT34_12630</name>
</gene>
<keyword evidence="2" id="KW-1185">Reference proteome</keyword>
<name>A0AAN9JP99_CLITE</name>
<evidence type="ECO:0000313" key="2">
    <source>
        <dbReference type="Proteomes" id="UP001359559"/>
    </source>
</evidence>
<dbReference type="AlphaFoldDB" id="A0AAN9JP99"/>
<reference evidence="1 2" key="1">
    <citation type="submission" date="2024-01" db="EMBL/GenBank/DDBJ databases">
        <title>The genomes of 5 underutilized Papilionoideae crops provide insights into root nodulation and disease resistance.</title>
        <authorList>
            <person name="Yuan L."/>
        </authorList>
    </citation>
    <scope>NUCLEOTIDE SEQUENCE [LARGE SCALE GENOMIC DNA]</scope>
    <source>
        <strain evidence="1">LY-2023</strain>
        <tissue evidence="1">Leaf</tissue>
    </source>
</reference>
<evidence type="ECO:0000313" key="1">
    <source>
        <dbReference type="EMBL" id="KAK7301756.1"/>
    </source>
</evidence>
<dbReference type="Proteomes" id="UP001359559">
    <property type="component" value="Unassembled WGS sequence"/>
</dbReference>
<sequence length="89" mass="9824">MKVNEGTKVDVNVGVEVAKDGEVNPDVRLGVAKVIDVANGDVRDEGLMMERRKKKDSSVEVRFQDSDDKRIDQEDVANGKVAIKEKVVL</sequence>
<proteinExistence type="predicted"/>
<dbReference type="EMBL" id="JAYKXN010000003">
    <property type="protein sequence ID" value="KAK7301756.1"/>
    <property type="molecule type" value="Genomic_DNA"/>
</dbReference>